<evidence type="ECO:0000313" key="2">
    <source>
        <dbReference type="EMBL" id="KAK3273628.1"/>
    </source>
</evidence>
<accession>A0AAE0G8W2</accession>
<protein>
    <recommendedName>
        <fullName evidence="1">Neurotransmitter-gated ion-channel ligand-binding domain-containing protein</fullName>
    </recommendedName>
</protein>
<name>A0AAE0G8W2_9CHLO</name>
<dbReference type="EMBL" id="LGRX02008357">
    <property type="protein sequence ID" value="KAK3273628.1"/>
    <property type="molecule type" value="Genomic_DNA"/>
</dbReference>
<dbReference type="AlphaFoldDB" id="A0AAE0G8W2"/>
<gene>
    <name evidence="2" type="ORF">CYMTET_18143</name>
</gene>
<evidence type="ECO:0000313" key="3">
    <source>
        <dbReference type="Proteomes" id="UP001190700"/>
    </source>
</evidence>
<dbReference type="SUPFAM" id="SSF63712">
    <property type="entry name" value="Nicotinic receptor ligand binding domain-like"/>
    <property type="match status" value="1"/>
</dbReference>
<dbReference type="Gene3D" id="2.70.170.10">
    <property type="entry name" value="Neurotransmitter-gated ion-channel ligand-binding domain"/>
    <property type="match status" value="1"/>
</dbReference>
<reference evidence="2 3" key="1">
    <citation type="journal article" date="2015" name="Genome Biol. Evol.">
        <title>Comparative Genomics of a Bacterivorous Green Alga Reveals Evolutionary Causalities and Consequences of Phago-Mixotrophic Mode of Nutrition.</title>
        <authorList>
            <person name="Burns J.A."/>
            <person name="Paasch A."/>
            <person name="Narechania A."/>
            <person name="Kim E."/>
        </authorList>
    </citation>
    <scope>NUCLEOTIDE SEQUENCE [LARGE SCALE GENOMIC DNA]</scope>
    <source>
        <strain evidence="2 3">PLY_AMNH</strain>
    </source>
</reference>
<keyword evidence="3" id="KW-1185">Reference proteome</keyword>
<dbReference type="Proteomes" id="UP001190700">
    <property type="component" value="Unassembled WGS sequence"/>
</dbReference>
<feature type="domain" description="Neurotransmitter-gated ion-channel ligand-binding" evidence="1">
    <location>
        <begin position="6"/>
        <end position="69"/>
    </location>
</feature>
<sequence>MLEPGRYESSIRPGYALNSEDPVTDVIQIQLYVTSVLEINQQLLSMTIQGYFRTWWHDWRLEFNSTDMGAGAAHNVL</sequence>
<dbReference type="GO" id="GO:0005230">
    <property type="term" value="F:extracellular ligand-gated monoatomic ion channel activity"/>
    <property type="evidence" value="ECO:0007669"/>
    <property type="project" value="InterPro"/>
</dbReference>
<dbReference type="InterPro" id="IPR006202">
    <property type="entry name" value="Neur_chan_lig-bd"/>
</dbReference>
<comment type="caution">
    <text evidence="2">The sequence shown here is derived from an EMBL/GenBank/DDBJ whole genome shotgun (WGS) entry which is preliminary data.</text>
</comment>
<evidence type="ECO:0000259" key="1">
    <source>
        <dbReference type="Pfam" id="PF02931"/>
    </source>
</evidence>
<dbReference type="InterPro" id="IPR036734">
    <property type="entry name" value="Neur_chan_lig-bd_sf"/>
</dbReference>
<proteinExistence type="predicted"/>
<organism evidence="2 3">
    <name type="scientific">Cymbomonas tetramitiformis</name>
    <dbReference type="NCBI Taxonomy" id="36881"/>
    <lineage>
        <taxon>Eukaryota</taxon>
        <taxon>Viridiplantae</taxon>
        <taxon>Chlorophyta</taxon>
        <taxon>Pyramimonadophyceae</taxon>
        <taxon>Pyramimonadales</taxon>
        <taxon>Pyramimonadaceae</taxon>
        <taxon>Cymbomonas</taxon>
    </lineage>
</organism>
<dbReference type="Pfam" id="PF02931">
    <property type="entry name" value="Neur_chan_LBD"/>
    <property type="match status" value="1"/>
</dbReference>
<dbReference type="GO" id="GO:0016020">
    <property type="term" value="C:membrane"/>
    <property type="evidence" value="ECO:0007669"/>
    <property type="project" value="InterPro"/>
</dbReference>